<feature type="transmembrane region" description="Helical" evidence="1">
    <location>
        <begin position="172"/>
        <end position="193"/>
    </location>
</feature>
<keyword evidence="1" id="KW-1133">Transmembrane helix</keyword>
<feature type="transmembrane region" description="Helical" evidence="1">
    <location>
        <begin position="87"/>
        <end position="109"/>
    </location>
</feature>
<keyword evidence="1" id="KW-0812">Transmembrane</keyword>
<dbReference type="InterPro" id="IPR037185">
    <property type="entry name" value="EmrE-like"/>
</dbReference>
<feature type="transmembrane region" description="Helical" evidence="1">
    <location>
        <begin position="116"/>
        <end position="134"/>
    </location>
</feature>
<protein>
    <recommendedName>
        <fullName evidence="2">EamA domain-containing protein</fullName>
    </recommendedName>
</protein>
<name>A0AA48GW31_9BACT</name>
<dbReference type="SUPFAM" id="SSF103481">
    <property type="entry name" value="Multidrug resistance efflux transporter EmrE"/>
    <property type="match status" value="2"/>
</dbReference>
<gene>
    <name evidence="3" type="ORF">METEAL_05720</name>
</gene>
<dbReference type="RefSeq" id="WP_316414287.1">
    <property type="nucleotide sequence ID" value="NZ_AP027080.1"/>
</dbReference>
<dbReference type="EMBL" id="AP027080">
    <property type="protein sequence ID" value="BDU71398.1"/>
    <property type="molecule type" value="Genomic_DNA"/>
</dbReference>
<accession>A0AA48GW31</accession>
<dbReference type="GO" id="GO:0016020">
    <property type="term" value="C:membrane"/>
    <property type="evidence" value="ECO:0007669"/>
    <property type="project" value="InterPro"/>
</dbReference>
<evidence type="ECO:0000259" key="2">
    <source>
        <dbReference type="Pfam" id="PF00892"/>
    </source>
</evidence>
<dbReference type="InterPro" id="IPR000620">
    <property type="entry name" value="EamA_dom"/>
</dbReference>
<evidence type="ECO:0000313" key="3">
    <source>
        <dbReference type="EMBL" id="BDU71398.1"/>
    </source>
</evidence>
<sequence>MLVAALVLASALLHALWNALLKKAPGIEAASFGILAISFLATAAMSPFLPGPAFPPGPALAWGLGAGVWEGLYFLALAGALKRAPLGWTYTWMRGGSLLLVWPISLLFLGERIRPLSGLAVGVVGAGLGLMGLVPGRGAARGGLAWAGAVGAAIAGYTLCYKLSLAHGARAIPLYAVSMAVSLPIQVLARGLAHGFPRSDFLAPRGTLVVGAGLLCTASFLLYLQALALGGAGLLATLRNSSVVFAVLFARVLGERPSPRQWAGACLVAAGAVGLAWP</sequence>
<feature type="transmembrane region" description="Helical" evidence="1">
    <location>
        <begin position="205"/>
        <end position="224"/>
    </location>
</feature>
<organism evidence="3 4">
    <name type="scientific">Mesoterricola silvestris</name>
    <dbReference type="NCBI Taxonomy" id="2927979"/>
    <lineage>
        <taxon>Bacteria</taxon>
        <taxon>Pseudomonadati</taxon>
        <taxon>Acidobacteriota</taxon>
        <taxon>Holophagae</taxon>
        <taxon>Holophagales</taxon>
        <taxon>Holophagaceae</taxon>
        <taxon>Mesoterricola</taxon>
    </lineage>
</organism>
<evidence type="ECO:0000313" key="4">
    <source>
        <dbReference type="Proteomes" id="UP001238179"/>
    </source>
</evidence>
<keyword evidence="4" id="KW-1185">Reference proteome</keyword>
<feature type="transmembrane region" description="Helical" evidence="1">
    <location>
        <begin position="61"/>
        <end position="81"/>
    </location>
</feature>
<proteinExistence type="predicted"/>
<dbReference type="Pfam" id="PF00892">
    <property type="entry name" value="EamA"/>
    <property type="match status" value="1"/>
</dbReference>
<dbReference type="Gene3D" id="1.10.3730.20">
    <property type="match status" value="2"/>
</dbReference>
<dbReference type="AlphaFoldDB" id="A0AA48GW31"/>
<dbReference type="KEGG" id="msil:METEAL_05720"/>
<evidence type="ECO:0000256" key="1">
    <source>
        <dbReference type="SAM" id="Phobius"/>
    </source>
</evidence>
<feature type="domain" description="EamA" evidence="2">
    <location>
        <begin position="143"/>
        <end position="275"/>
    </location>
</feature>
<reference evidence="4" key="1">
    <citation type="journal article" date="2023" name="Int. J. Syst. Evol. Microbiol.">
        <title>Mesoterricola silvestris gen. nov., sp. nov., Mesoterricola sediminis sp. nov., Geothrix oryzae sp. nov., Geothrix edaphica sp. nov., Geothrix rubra sp. nov., and Geothrix limicola sp. nov., six novel members of Acidobacteriota isolated from soils.</title>
        <authorList>
            <person name="Itoh H."/>
            <person name="Sugisawa Y."/>
            <person name="Mise K."/>
            <person name="Xu Z."/>
            <person name="Kuniyasu M."/>
            <person name="Ushijima N."/>
            <person name="Kawano K."/>
            <person name="Kobayashi E."/>
            <person name="Shiratori Y."/>
            <person name="Masuda Y."/>
            <person name="Senoo K."/>
        </authorList>
    </citation>
    <scope>NUCLEOTIDE SEQUENCE [LARGE SCALE GENOMIC DNA]</scope>
    <source>
        <strain evidence="4">W79</strain>
    </source>
</reference>
<feature type="transmembrane region" description="Helical" evidence="1">
    <location>
        <begin position="31"/>
        <end position="49"/>
    </location>
</feature>
<keyword evidence="1" id="KW-0472">Membrane</keyword>
<feature type="transmembrane region" description="Helical" evidence="1">
    <location>
        <begin position="140"/>
        <end position="160"/>
    </location>
</feature>
<dbReference type="Proteomes" id="UP001238179">
    <property type="component" value="Chromosome"/>
</dbReference>